<sequence>MNCPLCGASEADHWHHRSGRDYWCCRTCRLVFVPEDQHLSPEREKAEYDKHDNDVTDTGYRRFLSRTFDAVVRAVAPDANGLDFGCGPGPALAMMLEDAGHPTALYDLYYHPDESVWERRYDFITLTEVIEHLARPDAVLPRLFRHLKPGGYLVIQTQRVLNPTAFRQWRYIHDPTHIAFYSEYTFQWLARWLGSDRLEFPDRDVALLRKPVPAD</sequence>
<dbReference type="InterPro" id="IPR029063">
    <property type="entry name" value="SAM-dependent_MTases_sf"/>
</dbReference>
<reference evidence="1" key="1">
    <citation type="journal article" date="2014" name="Int. J. Syst. Evol. Microbiol.">
        <title>Complete genome sequence of Corynebacterium casei LMG S-19264T (=DSM 44701T), isolated from a smear-ripened cheese.</title>
        <authorList>
            <consortium name="US DOE Joint Genome Institute (JGI-PGF)"/>
            <person name="Walter F."/>
            <person name="Albersmeier A."/>
            <person name="Kalinowski J."/>
            <person name="Ruckert C."/>
        </authorList>
    </citation>
    <scope>NUCLEOTIDE SEQUENCE</scope>
    <source>
        <strain evidence="1">KCTC 22169</strain>
    </source>
</reference>
<comment type="caution">
    <text evidence="1">The sequence shown here is derived from an EMBL/GenBank/DDBJ whole genome shotgun (WGS) entry which is preliminary data.</text>
</comment>
<dbReference type="Gene3D" id="3.40.50.150">
    <property type="entry name" value="Vaccinia Virus protein VP39"/>
    <property type="match status" value="1"/>
</dbReference>
<dbReference type="Proteomes" id="UP000626148">
    <property type="component" value="Unassembled WGS sequence"/>
</dbReference>
<dbReference type="CDD" id="cd02440">
    <property type="entry name" value="AdoMet_MTases"/>
    <property type="match status" value="1"/>
</dbReference>
<evidence type="ECO:0000313" key="1">
    <source>
        <dbReference type="EMBL" id="GGX41246.1"/>
    </source>
</evidence>
<dbReference type="RefSeq" id="WP_189606911.1">
    <property type="nucleotide sequence ID" value="NZ_BMXR01000001.1"/>
</dbReference>
<keyword evidence="2" id="KW-1185">Reference proteome</keyword>
<dbReference type="GO" id="GO:0032259">
    <property type="term" value="P:methylation"/>
    <property type="evidence" value="ECO:0007669"/>
    <property type="project" value="UniProtKB-KW"/>
</dbReference>
<dbReference type="EMBL" id="BMXR01000001">
    <property type="protein sequence ID" value="GGX41246.1"/>
    <property type="molecule type" value="Genomic_DNA"/>
</dbReference>
<dbReference type="GO" id="GO:0008168">
    <property type="term" value="F:methyltransferase activity"/>
    <property type="evidence" value="ECO:0007669"/>
    <property type="project" value="UniProtKB-KW"/>
</dbReference>
<keyword evidence="1" id="KW-0808">Transferase</keyword>
<gene>
    <name evidence="1" type="ORF">GCM10007392_05160</name>
</gene>
<dbReference type="Pfam" id="PF13489">
    <property type="entry name" value="Methyltransf_23"/>
    <property type="match status" value="1"/>
</dbReference>
<accession>A0A918K0N2</accession>
<reference evidence="1" key="2">
    <citation type="submission" date="2020-09" db="EMBL/GenBank/DDBJ databases">
        <authorList>
            <person name="Sun Q."/>
            <person name="Kim S."/>
        </authorList>
    </citation>
    <scope>NUCLEOTIDE SEQUENCE</scope>
    <source>
        <strain evidence="1">KCTC 22169</strain>
    </source>
</reference>
<dbReference type="SUPFAM" id="SSF53335">
    <property type="entry name" value="S-adenosyl-L-methionine-dependent methyltransferases"/>
    <property type="match status" value="1"/>
</dbReference>
<evidence type="ECO:0000313" key="2">
    <source>
        <dbReference type="Proteomes" id="UP000626148"/>
    </source>
</evidence>
<keyword evidence="1" id="KW-0489">Methyltransferase</keyword>
<protein>
    <submittedName>
        <fullName evidence="1">Methyltransferase</fullName>
    </submittedName>
</protein>
<organism evidence="1 2">
    <name type="scientific">Saccharospirillum salsuginis</name>
    <dbReference type="NCBI Taxonomy" id="418750"/>
    <lineage>
        <taxon>Bacteria</taxon>
        <taxon>Pseudomonadati</taxon>
        <taxon>Pseudomonadota</taxon>
        <taxon>Gammaproteobacteria</taxon>
        <taxon>Oceanospirillales</taxon>
        <taxon>Saccharospirillaceae</taxon>
        <taxon>Saccharospirillum</taxon>
    </lineage>
</organism>
<name>A0A918K0N2_9GAMM</name>
<dbReference type="AlphaFoldDB" id="A0A918K0N2"/>
<proteinExistence type="predicted"/>